<dbReference type="GO" id="GO:0043015">
    <property type="term" value="F:gamma-tubulin binding"/>
    <property type="evidence" value="ECO:0007669"/>
    <property type="project" value="InterPro"/>
</dbReference>
<evidence type="ECO:0000256" key="6">
    <source>
        <dbReference type="SAM" id="MobiDB-lite"/>
    </source>
</evidence>
<dbReference type="OrthoDB" id="66546at2759"/>
<name>A0A8J8W5R3_9EURO</name>
<dbReference type="EMBL" id="WIWV01000027">
    <property type="protein sequence ID" value="KAF7717440.1"/>
    <property type="molecule type" value="Genomic_DNA"/>
</dbReference>
<evidence type="ECO:0000256" key="3">
    <source>
        <dbReference type="ARBA" id="ARBA00022701"/>
    </source>
</evidence>
<keyword evidence="11" id="KW-1185">Reference proteome</keyword>
<feature type="domain" description="Gamma tubulin complex component protein N-terminal" evidence="9">
    <location>
        <begin position="230"/>
        <end position="525"/>
    </location>
</feature>
<dbReference type="InterPro" id="IPR042241">
    <property type="entry name" value="GCP_C_sf"/>
</dbReference>
<evidence type="ECO:0000313" key="11">
    <source>
        <dbReference type="Proteomes" id="UP000631181"/>
    </source>
</evidence>
<dbReference type="InterPro" id="IPR059169">
    <property type="entry name" value="GCP5_N_ext"/>
</dbReference>
<keyword evidence="4 5" id="KW-0206">Cytoskeleton</keyword>
<comment type="similarity">
    <text evidence="1 5">Belongs to the TUBGCP family.</text>
</comment>
<dbReference type="PANTHER" id="PTHR19302:SF33">
    <property type="entry name" value="GAMMA-TUBULIN COMPLEX COMPONENT 5"/>
    <property type="match status" value="1"/>
</dbReference>
<dbReference type="InterPro" id="IPR041470">
    <property type="entry name" value="GCP_N"/>
</dbReference>
<accession>A0A8J8W5R3</accession>
<dbReference type="GO" id="GO:0051321">
    <property type="term" value="P:meiotic cell cycle"/>
    <property type="evidence" value="ECO:0007669"/>
    <property type="project" value="TreeGrafter"/>
</dbReference>
<evidence type="ECO:0000256" key="2">
    <source>
        <dbReference type="ARBA" id="ARBA00022490"/>
    </source>
</evidence>
<dbReference type="Proteomes" id="UP000631181">
    <property type="component" value="Unassembled WGS sequence"/>
</dbReference>
<dbReference type="GO" id="GO:0005874">
    <property type="term" value="C:microtubule"/>
    <property type="evidence" value="ECO:0007669"/>
    <property type="project" value="UniProtKB-KW"/>
</dbReference>
<feature type="domain" description="Gamma tubulin complex component C-terminal" evidence="7">
    <location>
        <begin position="614"/>
        <end position="868"/>
    </location>
</feature>
<reference evidence="10" key="1">
    <citation type="journal article" date="2020" name="Front. Microbiol.">
        <title>Gene regulatory networks of Penicillium echinulatum 2HH and Penicillium oxalicum 114-2 inferred by a computational biology approach.</title>
        <authorList>
            <person name="Lenz A.R."/>
            <person name="Galan-Vasquez E."/>
            <person name="Balbinot E."/>
            <person name="De Abreu F.P."/>
            <person name="De Oliveira N.S."/>
            <person name="Da Rosa L.O."/>
            <person name="De Avila E Silva S."/>
            <person name="Camassola M."/>
            <person name="Dillon A.J.P."/>
            <person name="Perez-Rueda E."/>
        </authorList>
    </citation>
    <scope>NUCLEOTIDE SEQUENCE</scope>
    <source>
        <strain evidence="10">S1M29</strain>
    </source>
</reference>
<feature type="compositionally biased region" description="Basic and acidic residues" evidence="6">
    <location>
        <begin position="777"/>
        <end position="789"/>
    </location>
</feature>
<evidence type="ECO:0000259" key="7">
    <source>
        <dbReference type="Pfam" id="PF04130"/>
    </source>
</evidence>
<dbReference type="GO" id="GO:0031122">
    <property type="term" value="P:cytoplasmic microtubule organization"/>
    <property type="evidence" value="ECO:0007669"/>
    <property type="project" value="TreeGrafter"/>
</dbReference>
<keyword evidence="2 5" id="KW-0963">Cytoplasm</keyword>
<evidence type="ECO:0000259" key="9">
    <source>
        <dbReference type="Pfam" id="PF17681"/>
    </source>
</evidence>
<dbReference type="InterPro" id="IPR007259">
    <property type="entry name" value="GCP"/>
</dbReference>
<proteinExistence type="inferred from homology"/>
<sequence length="876" mass="98312">MEVEAINSLIEELITKVAHLSVDAHGSQHLNGLKHRVKAALRLGAHGRTNQFEVTRQLEGLQEKFQVINRDELAEGLRYRLLQLEQYSNSWHPEILSFLLQLSDRPALLVDSKVSRAPSAPSPNQPLSWADLGAHGVAYSDEEIWDDVDFGSDSSDDELASEGGSGSLQERPPHASTAEAPEYKIPDEIFVEGHAEELLSSIESAQFWRFKNAQNTGSAPLAITELQLARETIFMLQALPTLIFEYVDGGILVDRRFTLTHASDLGIGSLLEAFAQKGIRINLLRQFTSATQQTAYMQTFSQGVGQSLREFDEVLCTMQRQYLSPGSIVSLLRLYDTISRASHQLLLLSELVSDLEGSDESPMRCLDLLFDLVCMTEASGDEKTSKNLGNLFLSCFKTYAQSVQSWMADGQIDLSDNAFFVKPKNTHGDLRTIWYDWFEINEGPNRQNIPKFLQPSLQKVFTTGKSKVFLRNLNALPEDHEANSASTLFDMVFSGTVHQALPFSVRVENAFNQLVDLYHSTSAGLLQTELDSQCGIWHSFVALKQVYLGEDISALAVLDGKIFDLIDRGRAWDDRFLLTEVARSAFSVLAHVEVSRVVVRTQVGLHSARNSSSLSRSVQILESISIDYVLPWALTNIVPRDAIRIYQRISAFLMQIRRSKYALVKHRIRQGRNVVTGEANEALVCSLHHNLTWFLDTLYSHLAYVAISASTAALHQALHDAQDLDAIIAAHDHYILSLEEQCLLSQDLKPVHQIFIKIMDLAIQLVDLQTVHAAEGESSKHGDIDASREWRRRKQTIESGSDSDSELDDGFEYEQTLTISFNESSYDAQLQNLRPRFESLVSSVVDSLKGIARSNGHSNWNILAERLEWRLRRSVN</sequence>
<comment type="caution">
    <text evidence="10">The sequence shown here is derived from an EMBL/GenBank/DDBJ whole genome shotgun (WGS) entry which is preliminary data.</text>
</comment>
<feature type="region of interest" description="Disordered" evidence="6">
    <location>
        <begin position="150"/>
        <end position="179"/>
    </location>
</feature>
<organism evidence="10 11">
    <name type="scientific">Penicillium ucsense</name>
    <dbReference type="NCBI Taxonomy" id="2839758"/>
    <lineage>
        <taxon>Eukaryota</taxon>
        <taxon>Fungi</taxon>
        <taxon>Dikarya</taxon>
        <taxon>Ascomycota</taxon>
        <taxon>Pezizomycotina</taxon>
        <taxon>Eurotiomycetes</taxon>
        <taxon>Eurotiomycetidae</taxon>
        <taxon>Eurotiales</taxon>
        <taxon>Aspergillaceae</taxon>
        <taxon>Penicillium</taxon>
    </lineage>
</organism>
<evidence type="ECO:0000256" key="1">
    <source>
        <dbReference type="ARBA" id="ARBA00010337"/>
    </source>
</evidence>
<evidence type="ECO:0000256" key="5">
    <source>
        <dbReference type="RuleBase" id="RU363050"/>
    </source>
</evidence>
<evidence type="ECO:0000256" key="4">
    <source>
        <dbReference type="ARBA" id="ARBA00023212"/>
    </source>
</evidence>
<dbReference type="GO" id="GO:0000278">
    <property type="term" value="P:mitotic cell cycle"/>
    <property type="evidence" value="ECO:0007669"/>
    <property type="project" value="TreeGrafter"/>
</dbReference>
<gene>
    <name evidence="10" type="ORF">PECM_004267</name>
</gene>
<dbReference type="InterPro" id="IPR032797">
    <property type="entry name" value="Mod21_N"/>
</dbReference>
<feature type="compositionally biased region" description="Acidic residues" evidence="6">
    <location>
        <begin position="150"/>
        <end position="160"/>
    </location>
</feature>
<dbReference type="Pfam" id="PF04130">
    <property type="entry name" value="GCP_C_terminal"/>
    <property type="match status" value="1"/>
</dbReference>
<feature type="region of interest" description="Disordered" evidence="6">
    <location>
        <begin position="777"/>
        <end position="808"/>
    </location>
</feature>
<dbReference type="GO" id="GO:0000930">
    <property type="term" value="C:gamma-tubulin complex"/>
    <property type="evidence" value="ECO:0007669"/>
    <property type="project" value="TreeGrafter"/>
</dbReference>
<comment type="subcellular location">
    <subcellularLocation>
        <location evidence="5">Cytoplasm</location>
        <location evidence="5">Cytoskeleton</location>
        <location evidence="5">Microtubule organizing center</location>
    </subcellularLocation>
</comment>
<dbReference type="InterPro" id="IPR040457">
    <property type="entry name" value="GCP_C"/>
</dbReference>
<keyword evidence="3 5" id="KW-0493">Microtubule</keyword>
<dbReference type="GO" id="GO:0007020">
    <property type="term" value="P:microtubule nucleation"/>
    <property type="evidence" value="ECO:0007669"/>
    <property type="project" value="InterPro"/>
</dbReference>
<dbReference type="GO" id="GO:0051011">
    <property type="term" value="F:microtubule minus-end binding"/>
    <property type="evidence" value="ECO:0007669"/>
    <property type="project" value="TreeGrafter"/>
</dbReference>
<dbReference type="CDD" id="cd22572">
    <property type="entry name" value="GCP5_NTD"/>
    <property type="match status" value="1"/>
</dbReference>
<dbReference type="Pfam" id="PF14609">
    <property type="entry name" value="GCP5-Mod21_N"/>
    <property type="match status" value="1"/>
</dbReference>
<dbReference type="Gene3D" id="1.20.120.1900">
    <property type="entry name" value="Gamma-tubulin complex, C-terminal domain"/>
    <property type="match status" value="1"/>
</dbReference>
<dbReference type="GO" id="GO:0051225">
    <property type="term" value="P:spindle assembly"/>
    <property type="evidence" value="ECO:0007669"/>
    <property type="project" value="TreeGrafter"/>
</dbReference>
<dbReference type="Pfam" id="PF17681">
    <property type="entry name" value="GCP_N_terminal"/>
    <property type="match status" value="1"/>
</dbReference>
<dbReference type="GO" id="GO:0005816">
    <property type="term" value="C:spindle pole body"/>
    <property type="evidence" value="ECO:0007669"/>
    <property type="project" value="UniProtKB-ARBA"/>
</dbReference>
<protein>
    <recommendedName>
        <fullName evidence="5">Spindle pole body component</fullName>
    </recommendedName>
</protein>
<evidence type="ECO:0000313" key="10">
    <source>
        <dbReference type="EMBL" id="KAF7717440.1"/>
    </source>
</evidence>
<evidence type="ECO:0000259" key="8">
    <source>
        <dbReference type="Pfam" id="PF14609"/>
    </source>
</evidence>
<feature type="domain" description="Gamma-Tubulin ring complex non-core subunit mod21 N-terminal" evidence="8">
    <location>
        <begin position="67"/>
        <end position="157"/>
    </location>
</feature>
<dbReference type="PANTHER" id="PTHR19302">
    <property type="entry name" value="GAMMA TUBULIN COMPLEX PROTEIN"/>
    <property type="match status" value="1"/>
</dbReference>
<dbReference type="AlphaFoldDB" id="A0A8J8W5R3"/>
<dbReference type="GO" id="GO:0000922">
    <property type="term" value="C:spindle pole"/>
    <property type="evidence" value="ECO:0007669"/>
    <property type="project" value="InterPro"/>
</dbReference>